<dbReference type="eggNOG" id="ENOG502ZY4N">
    <property type="taxonomic scope" value="Bacteria"/>
</dbReference>
<dbReference type="EMBL" id="BAEH01000080">
    <property type="protein sequence ID" value="GAB19294.1"/>
    <property type="molecule type" value="Genomic_DNA"/>
</dbReference>
<dbReference type="InterPro" id="IPR025646">
    <property type="entry name" value="DUF4350"/>
</dbReference>
<dbReference type="STRING" id="1077974.GOEFS_080_00060"/>
<evidence type="ECO:0000313" key="3">
    <source>
        <dbReference type="Proteomes" id="UP000035034"/>
    </source>
</evidence>
<dbReference type="AlphaFoldDB" id="H0R2J3"/>
<gene>
    <name evidence="2" type="ORF">GOEFS_080_00060</name>
</gene>
<sequence>MSATQAPQKSRHRLLFALLAIVAVLIVGGGLAVAINAAANKVGSNANSEPLDPNNPGNSGAQALARVIASHGVDVEVVRNQRQFSGADRPGANTTVVVAGADPLTPYTAGKLRERIGGAARLVLLNPHSTTLTSLNLPATDWGSSSFSPSVRADCEAFGISASDVMTTSTRAYTITAPSAPSTACFKVRSGSSQPDASNVLVLQSASSLPEVVIASGEQFTNDKVTRLDNAGVAVRMLGGHDRLLWYVPSDKDVAPSEPTGPSDIPRAIGPLIALSFVALLAAMFWRGRRFGKLVVEPLPAVVKAIETTEARGRLYHQAGDIPRAASRLRNHTIVRITKTLGLPARTELDTVIDTAATASGSDQAQLKALLSGPLPNTEEQLLQFANALSRIEEEVHRRYD</sequence>
<proteinExistence type="predicted"/>
<protein>
    <recommendedName>
        <fullName evidence="1">DUF4350 domain-containing protein</fullName>
    </recommendedName>
</protein>
<dbReference type="OrthoDB" id="5241668at2"/>
<dbReference type="Proteomes" id="UP000035034">
    <property type="component" value="Unassembled WGS sequence"/>
</dbReference>
<comment type="caution">
    <text evidence="2">The sequence shown here is derived from an EMBL/GenBank/DDBJ whole genome shotgun (WGS) entry which is preliminary data.</text>
</comment>
<reference evidence="2 3" key="1">
    <citation type="submission" date="2011-12" db="EMBL/GenBank/DDBJ databases">
        <title>Whole genome shotgun sequence of Gordonia effusa NBRC 100432.</title>
        <authorList>
            <person name="Yoshida I."/>
            <person name="Takarada H."/>
            <person name="Hosoyama A."/>
            <person name="Tsuchikane K."/>
            <person name="Katsumata H."/>
            <person name="Yamazaki S."/>
            <person name="Fujita N."/>
        </authorList>
    </citation>
    <scope>NUCLEOTIDE SEQUENCE [LARGE SCALE GENOMIC DNA]</scope>
    <source>
        <strain evidence="2 3">NBRC 100432</strain>
    </source>
</reference>
<dbReference type="Pfam" id="PF14258">
    <property type="entry name" value="DUF4350"/>
    <property type="match status" value="1"/>
</dbReference>
<accession>H0R2J3</accession>
<organism evidence="2 3">
    <name type="scientific">Gordonia effusa NBRC 100432</name>
    <dbReference type="NCBI Taxonomy" id="1077974"/>
    <lineage>
        <taxon>Bacteria</taxon>
        <taxon>Bacillati</taxon>
        <taxon>Actinomycetota</taxon>
        <taxon>Actinomycetes</taxon>
        <taxon>Mycobacteriales</taxon>
        <taxon>Gordoniaceae</taxon>
        <taxon>Gordonia</taxon>
    </lineage>
</organism>
<feature type="domain" description="DUF4350" evidence="1">
    <location>
        <begin position="53"/>
        <end position="238"/>
    </location>
</feature>
<evidence type="ECO:0000313" key="2">
    <source>
        <dbReference type="EMBL" id="GAB19294.1"/>
    </source>
</evidence>
<evidence type="ECO:0000259" key="1">
    <source>
        <dbReference type="Pfam" id="PF14258"/>
    </source>
</evidence>
<keyword evidence="3" id="KW-1185">Reference proteome</keyword>
<name>H0R2J3_9ACTN</name>
<dbReference type="RefSeq" id="WP_007318629.1">
    <property type="nucleotide sequence ID" value="NZ_BAEH01000080.1"/>
</dbReference>